<keyword evidence="7" id="KW-1185">Reference proteome</keyword>
<evidence type="ECO:0000256" key="2">
    <source>
        <dbReference type="SAM" id="MobiDB-lite"/>
    </source>
</evidence>
<name>A0AA88YTQ8_PINIB</name>
<feature type="region of interest" description="Disordered" evidence="2">
    <location>
        <begin position="436"/>
        <end position="468"/>
    </location>
</feature>
<dbReference type="InterPro" id="IPR056310">
    <property type="entry name" value="Ig-CFAP74_4th"/>
</dbReference>
<evidence type="ECO:0000259" key="4">
    <source>
        <dbReference type="Pfam" id="PF24778"/>
    </source>
</evidence>
<sequence>MEDEYGQMYGGEEYDVMEEVGLEDEAILDYDDGDDNLDLGSEEEEEQSILRDHDYDERTPEPTISKQEQLRMIHLRSHLNQLTEKVKHHQYLAEKTREEQKQCRNRTSQLETERDKVFSEIQGADDEGNTSALYRLRTQHERICRELENEHELEKMIADRLETEEYELAKVEVERGKFLLAEDDLIKQEQQLAKEKTEMALQRLKKEERKARLAEKNLLKMQRNYEDALEEREQRHKAALQDAERSHNKHRAYLSQTMEKLRQRQVEESTRYKENMQKKMDMLLKLKGDITANRENLKALRARDKAFEKEALQKEEEERKRILEDGGNPDKVLLIRKRLQEFEKNKMEFENEKKQRQAQIMEKILVEEDRMKKRRKQQPNLYVDVKDDKAKILGPPKKRPLKIFKEMDDSSIFDDDLLKDSTFVIDDDKTLENRVDTDRADTGLKQEIPPTAIPDSSDSSDGESDDENKVDLAVPEFEGLWDTHKPYKVPKDMETIRLPGGTKMEKEILTKVLDKHRSGIVVKQVAAGREFSGCPFYSKPDVIHFKDFEVGKTYKKKVILTNVSYTVNYCKYINITERLKDFIEIHFDPPGQMSAGLTCEMLVTFKPMINEDLFGEVNFLSQTGPFHIPLQCTTKKCDLSTDTRKIDFGTTVIGETLRRTFTLTNKGALGTKYEFFKVDGRKERTVTTAATSLGRLTTGDTIRPFTPDSTSVNVTKQDVAASLEKVAEKKSEEELAEKASQEGADAGTSEGPTGGTQAGGTQVGAEGISVMEGETAEDDQGLGESPDLAVSEMEDYGALDGMKVGMFAAGELGPFSSVKLEIIWQPNIPGKVDSDFLITFSDPLSESISIQTVANAIDVPVWVERQTVDLKICMYDRLYQDTIIVNNRATTALRLKFEVCKELRNHLELLPKTGYIQAQSNFSAQLKFLPRKSLFEEAGKYFDKETGVLEAPMIIRVADQTQPVPFTVQAVVTTSDMQFDTTDIDFGCCTIYESTKATIKLTNKSILPQEYGFVGLPEYVEVQPDDGFGTLLPLETVDLEVIFSPRKARDYKFELNCKSLINREFKIQCKGVGVHPPLEMSKQVVHFKATSLYDVSTTSMHVVNSHTSTNEFTHPVPRIGKGEIAPVGPTSFEFVIPKDAPLTISPSVGTIEPGKKSNIQIRFSPELDDLDIKKEAVRIATRAMEAQAEREYQEGLKRAKEEADQAAQKGGGKKTPAKDKAAAKGPGKGKGSPTPSLTVSGPRVITPPSLENISKDSPEYAGALASLLRQYRGDFQTYTIPCYVATGKCGNPGELPYSIHNTLYLEVHCPVVKPPVVVISDNGKTTLDFGEVSLGQNIIKSITVQNISDKMVELTSSVLDTAGPFLMLNALRFLPPDGTHTILISFTPTAGQVFHEPLEIRSGNSILHLTLAGKGVSPLIDLNMPMEAGVLDMGAVLAGEYLERTFKMQNMSSLSIDYCIKLESLSLQRHTRAQELPGFIQRDSKTKLNVGTQNNNGQNVFDLVPAEGRVPPGGSIDLTVSFAPDHSSDHYSDGISIELFGKEESHNFLIKGAAKPRIMFIHGVDEKTPDVESLAEKPAPAEDEEGKPAMASVLFTIKSIAKENEFVPGSRDLYVGCVRTMAVSQKKNGEFQFENVQLITAKGFNIEPQKGMVEAGGLKPVTVTFSPPPGHDPNTPVETSVILTLKGDVTEQIRVMLRAFVVSE</sequence>
<reference evidence="6" key="1">
    <citation type="submission" date="2019-08" db="EMBL/GenBank/DDBJ databases">
        <title>The improved chromosome-level genome for the pearl oyster Pinctada fucata martensii using PacBio sequencing and Hi-C.</title>
        <authorList>
            <person name="Zheng Z."/>
        </authorList>
    </citation>
    <scope>NUCLEOTIDE SEQUENCE</scope>
    <source>
        <strain evidence="6">ZZ-2019</strain>
        <tissue evidence="6">Adductor muscle</tissue>
    </source>
</reference>
<dbReference type="Gene3D" id="2.60.40.10">
    <property type="entry name" value="Immunoglobulins"/>
    <property type="match status" value="5"/>
</dbReference>
<feature type="compositionally biased region" description="Acidic residues" evidence="2">
    <location>
        <begin position="458"/>
        <end position="468"/>
    </location>
</feature>
<dbReference type="InterPro" id="IPR013783">
    <property type="entry name" value="Ig-like_fold"/>
</dbReference>
<gene>
    <name evidence="6" type="ORF">FSP39_018521</name>
</gene>
<feature type="region of interest" description="Disordered" evidence="2">
    <location>
        <begin position="1190"/>
        <end position="1256"/>
    </location>
</feature>
<feature type="region of interest" description="Disordered" evidence="2">
    <location>
        <begin position="726"/>
        <end position="762"/>
    </location>
</feature>
<evidence type="ECO:0008006" key="8">
    <source>
        <dbReference type="Google" id="ProtNLM"/>
    </source>
</evidence>
<accession>A0AA88YTQ8</accession>
<dbReference type="Proteomes" id="UP001186944">
    <property type="component" value="Unassembled WGS sequence"/>
</dbReference>
<feature type="domain" description="CFAP74 fourth Ig-like" evidence="5">
    <location>
        <begin position="979"/>
        <end position="1073"/>
    </location>
</feature>
<dbReference type="EMBL" id="VSWD01000004">
    <property type="protein sequence ID" value="KAK3105163.1"/>
    <property type="molecule type" value="Genomic_DNA"/>
</dbReference>
<feature type="compositionally biased region" description="Basic and acidic residues" evidence="2">
    <location>
        <begin position="726"/>
        <end position="740"/>
    </location>
</feature>
<feature type="compositionally biased region" description="Basic and acidic residues" evidence="2">
    <location>
        <begin position="1190"/>
        <end position="1203"/>
    </location>
</feature>
<feature type="domain" description="CFAP74 second Ig-like" evidence="3">
    <location>
        <begin position="639"/>
        <end position="859"/>
    </location>
</feature>
<evidence type="ECO:0000256" key="1">
    <source>
        <dbReference type="SAM" id="Coils"/>
    </source>
</evidence>
<feature type="coiled-coil region" evidence="1">
    <location>
        <begin position="79"/>
        <end position="113"/>
    </location>
</feature>
<proteinExistence type="predicted"/>
<feature type="compositionally biased region" description="Basic and acidic residues" evidence="2">
    <location>
        <begin position="48"/>
        <end position="60"/>
    </location>
</feature>
<dbReference type="Pfam" id="PF24778">
    <property type="entry name" value="Ig-CFAP74_3rd"/>
    <property type="match status" value="1"/>
</dbReference>
<feature type="domain" description="CFAP74 third Ig-like" evidence="4">
    <location>
        <begin position="861"/>
        <end position="973"/>
    </location>
</feature>
<feature type="compositionally biased region" description="Gly residues" evidence="2">
    <location>
        <begin position="752"/>
        <end position="762"/>
    </location>
</feature>
<keyword evidence="1" id="KW-0175">Coiled coil</keyword>
<feature type="coiled-coil region" evidence="1">
    <location>
        <begin position="297"/>
        <end position="359"/>
    </location>
</feature>
<evidence type="ECO:0000313" key="6">
    <source>
        <dbReference type="EMBL" id="KAK3105163.1"/>
    </source>
</evidence>
<dbReference type="Pfam" id="PF24770">
    <property type="entry name" value="Ig-CFAP74_2"/>
    <property type="match status" value="1"/>
</dbReference>
<dbReference type="Pfam" id="PF24771">
    <property type="entry name" value="Ig_CFAP74_1st"/>
    <property type="match status" value="1"/>
</dbReference>
<feature type="compositionally biased region" description="Acidic residues" evidence="2">
    <location>
        <begin position="30"/>
        <end position="47"/>
    </location>
</feature>
<evidence type="ECO:0000313" key="7">
    <source>
        <dbReference type="Proteomes" id="UP001186944"/>
    </source>
</evidence>
<feature type="coiled-coil region" evidence="1">
    <location>
        <begin position="144"/>
        <end position="246"/>
    </location>
</feature>
<evidence type="ECO:0000259" key="3">
    <source>
        <dbReference type="Pfam" id="PF24770"/>
    </source>
</evidence>
<dbReference type="PANTHER" id="PTHR22538">
    <property type="entry name" value="CILIA- AND FLAGELLA-ASSOCIATED PROTEIN 74"/>
    <property type="match status" value="1"/>
</dbReference>
<evidence type="ECO:0000259" key="5">
    <source>
        <dbReference type="Pfam" id="PF24798"/>
    </source>
</evidence>
<dbReference type="InterPro" id="IPR056307">
    <property type="entry name" value="Ig-CFAP74_3rd"/>
</dbReference>
<organism evidence="6 7">
    <name type="scientific">Pinctada imbricata</name>
    <name type="common">Atlantic pearl-oyster</name>
    <name type="synonym">Pinctada martensii</name>
    <dbReference type="NCBI Taxonomy" id="66713"/>
    <lineage>
        <taxon>Eukaryota</taxon>
        <taxon>Metazoa</taxon>
        <taxon>Spiralia</taxon>
        <taxon>Lophotrochozoa</taxon>
        <taxon>Mollusca</taxon>
        <taxon>Bivalvia</taxon>
        <taxon>Autobranchia</taxon>
        <taxon>Pteriomorphia</taxon>
        <taxon>Pterioida</taxon>
        <taxon>Pterioidea</taxon>
        <taxon>Pteriidae</taxon>
        <taxon>Pinctada</taxon>
    </lineage>
</organism>
<dbReference type="PANTHER" id="PTHR22538:SF0">
    <property type="entry name" value="CILIA- AND FLAGELLA-ASSOCIATED PROTEIN 74"/>
    <property type="match status" value="1"/>
</dbReference>
<protein>
    <recommendedName>
        <fullName evidence="8">Cilia- and flagella-associated protein 74</fullName>
    </recommendedName>
</protein>
<dbReference type="InterPro" id="IPR056306">
    <property type="entry name" value="Ig-CFAP74_2nd"/>
</dbReference>
<feature type="region of interest" description="Disordered" evidence="2">
    <location>
        <begin position="30"/>
        <end position="63"/>
    </location>
</feature>
<comment type="caution">
    <text evidence="6">The sequence shown here is derived from an EMBL/GenBank/DDBJ whole genome shotgun (WGS) entry which is preliminary data.</text>
</comment>
<dbReference type="Pfam" id="PF24798">
    <property type="entry name" value="Ig-CFAP74_4th"/>
    <property type="match status" value="1"/>
</dbReference>